<evidence type="ECO:0000256" key="11">
    <source>
        <dbReference type="ARBA" id="ARBA00023136"/>
    </source>
</evidence>
<feature type="binding site" evidence="12">
    <location>
        <position position="579"/>
    </location>
    <ligand>
        <name>ATP</name>
        <dbReference type="ChEBI" id="CHEBI:30616"/>
    </ligand>
</feature>
<evidence type="ECO:0000256" key="10">
    <source>
        <dbReference type="ARBA" id="ARBA00022989"/>
    </source>
</evidence>
<evidence type="ECO:0000256" key="4">
    <source>
        <dbReference type="ARBA" id="ARBA00022692"/>
    </source>
</evidence>
<dbReference type="InterPro" id="IPR008271">
    <property type="entry name" value="Ser/Thr_kinase_AS"/>
</dbReference>
<protein>
    <submittedName>
        <fullName evidence="15">Receptor-like protein kinase</fullName>
    </submittedName>
</protein>
<name>A0A0K9NZC1_ZOSMR</name>
<evidence type="ECO:0000256" key="5">
    <source>
        <dbReference type="ARBA" id="ARBA00022729"/>
    </source>
</evidence>
<dbReference type="PANTHER" id="PTHR45631:SF202">
    <property type="entry name" value="SENESCENCE-INDUCED RECEPTOR-LIKE SERINE_THREONINE-PROTEIN KINASE"/>
    <property type="match status" value="1"/>
</dbReference>
<dbReference type="Proteomes" id="UP000036987">
    <property type="component" value="Unassembled WGS sequence"/>
</dbReference>
<keyword evidence="4 13" id="KW-0812">Transmembrane</keyword>
<dbReference type="Gene3D" id="3.30.200.20">
    <property type="entry name" value="Phosphorylase Kinase, domain 1"/>
    <property type="match status" value="1"/>
</dbReference>
<proteinExistence type="predicted"/>
<dbReference type="InterPro" id="IPR024788">
    <property type="entry name" value="Malectin-like_Carb-bd_dom"/>
</dbReference>
<dbReference type="Pfam" id="PF12819">
    <property type="entry name" value="Malectin_like"/>
    <property type="match status" value="1"/>
</dbReference>
<keyword evidence="6" id="KW-0677">Repeat</keyword>
<comment type="subcellular location">
    <subcellularLocation>
        <location evidence="1">Cell membrane</location>
        <topology evidence="1">Single-pass membrane protein</topology>
    </subcellularLocation>
</comment>
<evidence type="ECO:0000313" key="16">
    <source>
        <dbReference type="Proteomes" id="UP000036987"/>
    </source>
</evidence>
<keyword evidence="2" id="KW-0433">Leucine-rich repeat</keyword>
<evidence type="ECO:0000256" key="8">
    <source>
        <dbReference type="ARBA" id="ARBA00022777"/>
    </source>
</evidence>
<sequence length="853" mass="97155">MCQRGGFDEGFISIDCGQKNSYEDPITGLPYVSDSDFIDTGENHKIHTDMEKYVTNQQGYHLRNFPNGTRNCYRLQVVKDNKYLIRASFFYANYDGFNKTPQFDLYLDANLWKSMKYFKVTGYYFTEILAYASRNWMSVCLVNTDSGTPFISSLELRPLDNNMYPLVMPNQTSVLFRRRNIQPIAKKTIRYPNDIYDRFWSPYASDYLKTLSTTSDIVPCIGCKYPAPSDVLQTCGIPAANGSTINITFHWPFLNNNLRSRKIAFIIHYAEIESLAINESRSFYLSRNTWNKPSGPYNYPSYLKSNSRSSSKPWTLTSEYFNFVLYKSDNSTHPPILSAVEIYEVKESTTMYLTNEEEVEAMMEIKEFYKLNKNWQGDPCAPKNFVWEGVGYINLSSNKLNGHISHELRNLKQLELLDLSNNNLVGNIPKFLGDLSALEILNLSYNDLNGNIPKQLQDKSNDGILNIIVEGNPGLCTNPDQCKNKKSSRKIMTIVIPSVVCIVIVALMLVYWRVKKGSNKDLKFSSSEQEDSPFHRETKNFTYAKLATMTENFKTTIGSGGFGKVYLGTQKNGSQVAVKLLSSTSTQGPKEFQNEAKLLTKVYHKNLVKLVGYCNEENHLALVYEYIPDGNLKQHLSSSLLRWTDRIELALQTAQGLDYLHHGCRPAIVHRDIKPENILISRDLECNIEAKISDFGVSKVFKNDAITPESTMVMGTRGYLDPEYTNTQKLSEKSDVYSFGIVLLELITAQPAIISQGRDKIHITKFVEPMLERGEIDKIVDPKLNGDYDTNSAWKALEIAFECILPTSTQRPLMFDVVKQLKECFEFNSEGNINTQSMSIGSFNDILTAPYIR</sequence>
<keyword evidence="15" id="KW-0675">Receptor</keyword>
<dbReference type="Pfam" id="PF00560">
    <property type="entry name" value="LRR_1"/>
    <property type="match status" value="2"/>
</dbReference>
<evidence type="ECO:0000256" key="13">
    <source>
        <dbReference type="SAM" id="Phobius"/>
    </source>
</evidence>
<evidence type="ECO:0000256" key="2">
    <source>
        <dbReference type="ARBA" id="ARBA00022614"/>
    </source>
</evidence>
<dbReference type="FunFam" id="3.80.10.10:FF:000129">
    <property type="entry name" value="Leucine-rich repeat receptor-like kinase"/>
    <property type="match status" value="1"/>
</dbReference>
<dbReference type="GO" id="GO:0005524">
    <property type="term" value="F:ATP binding"/>
    <property type="evidence" value="ECO:0007669"/>
    <property type="project" value="UniProtKB-UniRule"/>
</dbReference>
<evidence type="ECO:0000256" key="7">
    <source>
        <dbReference type="ARBA" id="ARBA00022741"/>
    </source>
</evidence>
<feature type="transmembrane region" description="Helical" evidence="13">
    <location>
        <begin position="491"/>
        <end position="512"/>
    </location>
</feature>
<dbReference type="InterPro" id="IPR000719">
    <property type="entry name" value="Prot_kinase_dom"/>
</dbReference>
<dbReference type="InterPro" id="IPR017441">
    <property type="entry name" value="Protein_kinase_ATP_BS"/>
</dbReference>
<evidence type="ECO:0000256" key="9">
    <source>
        <dbReference type="ARBA" id="ARBA00022840"/>
    </source>
</evidence>
<evidence type="ECO:0000259" key="14">
    <source>
        <dbReference type="PROSITE" id="PS50011"/>
    </source>
</evidence>
<evidence type="ECO:0000256" key="3">
    <source>
        <dbReference type="ARBA" id="ARBA00022679"/>
    </source>
</evidence>
<dbReference type="PROSITE" id="PS50011">
    <property type="entry name" value="PROTEIN_KINASE_DOM"/>
    <property type="match status" value="1"/>
</dbReference>
<dbReference type="InterPro" id="IPR011009">
    <property type="entry name" value="Kinase-like_dom_sf"/>
</dbReference>
<keyword evidence="8 15" id="KW-0418">Kinase</keyword>
<feature type="domain" description="Protein kinase" evidence="14">
    <location>
        <begin position="551"/>
        <end position="825"/>
    </location>
</feature>
<evidence type="ECO:0000313" key="15">
    <source>
        <dbReference type="EMBL" id="KMZ61342.1"/>
    </source>
</evidence>
<comment type="caution">
    <text evidence="15">The sequence shown here is derived from an EMBL/GenBank/DDBJ whole genome shotgun (WGS) entry which is preliminary data.</text>
</comment>
<dbReference type="InterPro" id="IPR001611">
    <property type="entry name" value="Leu-rich_rpt"/>
</dbReference>
<dbReference type="Gene3D" id="1.10.510.10">
    <property type="entry name" value="Transferase(Phosphotransferase) domain 1"/>
    <property type="match status" value="1"/>
</dbReference>
<dbReference type="InterPro" id="IPR032675">
    <property type="entry name" value="LRR_dom_sf"/>
</dbReference>
<keyword evidence="9 12" id="KW-0067">ATP-binding</keyword>
<dbReference type="SUPFAM" id="SSF56112">
    <property type="entry name" value="Protein kinase-like (PK-like)"/>
    <property type="match status" value="1"/>
</dbReference>
<keyword evidence="5" id="KW-0732">Signal</keyword>
<dbReference type="FunFam" id="3.30.200.20:FF:000394">
    <property type="entry name" value="Leucine-rich repeat receptor-like protein kinase"/>
    <property type="match status" value="1"/>
</dbReference>
<keyword evidence="3" id="KW-0808">Transferase</keyword>
<dbReference type="GO" id="GO:0005886">
    <property type="term" value="C:plasma membrane"/>
    <property type="evidence" value="ECO:0007669"/>
    <property type="project" value="UniProtKB-SubCell"/>
</dbReference>
<dbReference type="SUPFAM" id="SSF52058">
    <property type="entry name" value="L domain-like"/>
    <property type="match status" value="1"/>
</dbReference>
<dbReference type="GO" id="GO:0004672">
    <property type="term" value="F:protein kinase activity"/>
    <property type="evidence" value="ECO:0007669"/>
    <property type="project" value="InterPro"/>
</dbReference>
<keyword evidence="11 13" id="KW-0472">Membrane</keyword>
<dbReference type="Gene3D" id="3.80.10.10">
    <property type="entry name" value="Ribonuclease Inhibitor"/>
    <property type="match status" value="1"/>
</dbReference>
<dbReference type="OrthoDB" id="2017114at2759"/>
<dbReference type="STRING" id="29655.A0A0K9NZC1"/>
<keyword evidence="10 13" id="KW-1133">Transmembrane helix</keyword>
<dbReference type="EMBL" id="LFYR01001491">
    <property type="protein sequence ID" value="KMZ61342.1"/>
    <property type="molecule type" value="Genomic_DNA"/>
</dbReference>
<dbReference type="AlphaFoldDB" id="A0A0K9NZC1"/>
<keyword evidence="7 12" id="KW-0547">Nucleotide-binding</keyword>
<dbReference type="PANTHER" id="PTHR45631">
    <property type="entry name" value="OS07G0107800 PROTEIN-RELATED"/>
    <property type="match status" value="1"/>
</dbReference>
<dbReference type="Pfam" id="PF00069">
    <property type="entry name" value="Pkinase"/>
    <property type="match status" value="1"/>
</dbReference>
<gene>
    <name evidence="15" type="ORF">ZOSMA_531G00020</name>
</gene>
<dbReference type="SMART" id="SM00220">
    <property type="entry name" value="S_TKc"/>
    <property type="match status" value="1"/>
</dbReference>
<accession>A0A0K9NZC1</accession>
<evidence type="ECO:0000256" key="1">
    <source>
        <dbReference type="ARBA" id="ARBA00004162"/>
    </source>
</evidence>
<dbReference type="PROSITE" id="PS00107">
    <property type="entry name" value="PROTEIN_KINASE_ATP"/>
    <property type="match status" value="1"/>
</dbReference>
<organism evidence="15 16">
    <name type="scientific">Zostera marina</name>
    <name type="common">Eelgrass</name>
    <dbReference type="NCBI Taxonomy" id="29655"/>
    <lineage>
        <taxon>Eukaryota</taxon>
        <taxon>Viridiplantae</taxon>
        <taxon>Streptophyta</taxon>
        <taxon>Embryophyta</taxon>
        <taxon>Tracheophyta</taxon>
        <taxon>Spermatophyta</taxon>
        <taxon>Magnoliopsida</taxon>
        <taxon>Liliopsida</taxon>
        <taxon>Zosteraceae</taxon>
        <taxon>Zostera</taxon>
    </lineage>
</organism>
<evidence type="ECO:0000256" key="12">
    <source>
        <dbReference type="PROSITE-ProRule" id="PRU10141"/>
    </source>
</evidence>
<dbReference type="PROSITE" id="PS00108">
    <property type="entry name" value="PROTEIN_KINASE_ST"/>
    <property type="match status" value="1"/>
</dbReference>
<keyword evidence="16" id="KW-1185">Reference proteome</keyword>
<evidence type="ECO:0000256" key="6">
    <source>
        <dbReference type="ARBA" id="ARBA00022737"/>
    </source>
</evidence>
<reference evidence="16" key="1">
    <citation type="journal article" date="2016" name="Nature">
        <title>The genome of the seagrass Zostera marina reveals angiosperm adaptation to the sea.</title>
        <authorList>
            <person name="Olsen J.L."/>
            <person name="Rouze P."/>
            <person name="Verhelst B."/>
            <person name="Lin Y.-C."/>
            <person name="Bayer T."/>
            <person name="Collen J."/>
            <person name="Dattolo E."/>
            <person name="De Paoli E."/>
            <person name="Dittami S."/>
            <person name="Maumus F."/>
            <person name="Michel G."/>
            <person name="Kersting A."/>
            <person name="Lauritano C."/>
            <person name="Lohaus R."/>
            <person name="Toepel M."/>
            <person name="Tonon T."/>
            <person name="Vanneste K."/>
            <person name="Amirebrahimi M."/>
            <person name="Brakel J."/>
            <person name="Bostroem C."/>
            <person name="Chovatia M."/>
            <person name="Grimwood J."/>
            <person name="Jenkins J.W."/>
            <person name="Jueterbock A."/>
            <person name="Mraz A."/>
            <person name="Stam W.T."/>
            <person name="Tice H."/>
            <person name="Bornberg-Bauer E."/>
            <person name="Green P.J."/>
            <person name="Pearson G.A."/>
            <person name="Procaccini G."/>
            <person name="Duarte C.M."/>
            <person name="Schmutz J."/>
            <person name="Reusch T.B.H."/>
            <person name="Van de Peer Y."/>
        </authorList>
    </citation>
    <scope>NUCLEOTIDE SEQUENCE [LARGE SCALE GENOMIC DNA]</scope>
    <source>
        <strain evidence="16">cv. Finnish</strain>
    </source>
</reference>
<dbReference type="OMA" id="NPSEIMG"/>